<dbReference type="OrthoDB" id="6626734at2759"/>
<reference evidence="1 2" key="1">
    <citation type="submission" date="2019-08" db="EMBL/GenBank/DDBJ databases">
        <title>The genome of the soybean aphid Biotype 1, its phylome, world population structure and adaptation to the North American continent.</title>
        <authorList>
            <person name="Giordano R."/>
            <person name="Donthu R.K."/>
            <person name="Hernandez A.G."/>
            <person name="Wright C.L."/>
            <person name="Zimin A.V."/>
        </authorList>
    </citation>
    <scope>NUCLEOTIDE SEQUENCE [LARGE SCALE GENOMIC DNA]</scope>
    <source>
        <tissue evidence="1">Whole aphids</tissue>
    </source>
</reference>
<evidence type="ECO:0000313" key="2">
    <source>
        <dbReference type="Proteomes" id="UP000475862"/>
    </source>
</evidence>
<name>A0A6G0U0Z6_APHGL</name>
<gene>
    <name evidence="1" type="ORF">AGLY_002699</name>
</gene>
<evidence type="ECO:0008006" key="3">
    <source>
        <dbReference type="Google" id="ProtNLM"/>
    </source>
</evidence>
<dbReference type="PANTHER" id="PTHR33332">
    <property type="entry name" value="REVERSE TRANSCRIPTASE DOMAIN-CONTAINING PROTEIN"/>
    <property type="match status" value="1"/>
</dbReference>
<accession>A0A6G0U0Z6</accession>
<dbReference type="EMBL" id="VYZN01000009">
    <property type="protein sequence ID" value="KAE9542788.1"/>
    <property type="molecule type" value="Genomic_DNA"/>
</dbReference>
<sequence length="269" mass="30998">MGNPLLSWFRSFSDRKQFVQIHNTHSNLTSVTSGPRGLLQDKLNKFSDWVARLGISLNLSKCQIITFSRFRTPILNNYHINGAPLHRVFSIKDLGIHYSSLLCFSRHIGITVGRALKVIGFIKRSTKHFSSANCLWSLYISLVRSLLEYGAVIWNPYLTRDQLRIERVQNKFLAYAAFILKLPDPCHDYTYSREVLSLPTLDSRRSLADQNFIMALLNGLLDAPDILSNISFKVPSHNTRNQEQFYIPVHSTTYGHNNPIHRMLRSFQF</sequence>
<organism evidence="1 2">
    <name type="scientific">Aphis glycines</name>
    <name type="common">Soybean aphid</name>
    <dbReference type="NCBI Taxonomy" id="307491"/>
    <lineage>
        <taxon>Eukaryota</taxon>
        <taxon>Metazoa</taxon>
        <taxon>Ecdysozoa</taxon>
        <taxon>Arthropoda</taxon>
        <taxon>Hexapoda</taxon>
        <taxon>Insecta</taxon>
        <taxon>Pterygota</taxon>
        <taxon>Neoptera</taxon>
        <taxon>Paraneoptera</taxon>
        <taxon>Hemiptera</taxon>
        <taxon>Sternorrhyncha</taxon>
        <taxon>Aphidomorpha</taxon>
        <taxon>Aphidoidea</taxon>
        <taxon>Aphididae</taxon>
        <taxon>Aphidini</taxon>
        <taxon>Aphis</taxon>
        <taxon>Aphis</taxon>
    </lineage>
</organism>
<evidence type="ECO:0000313" key="1">
    <source>
        <dbReference type="EMBL" id="KAE9542788.1"/>
    </source>
</evidence>
<dbReference type="Proteomes" id="UP000475862">
    <property type="component" value="Unassembled WGS sequence"/>
</dbReference>
<dbReference type="AlphaFoldDB" id="A0A6G0U0Z6"/>
<dbReference type="PRINTS" id="PR01345">
    <property type="entry name" value="CERVTRCPTASE"/>
</dbReference>
<comment type="caution">
    <text evidence="1">The sequence shown here is derived from an EMBL/GenBank/DDBJ whole genome shotgun (WGS) entry which is preliminary data.</text>
</comment>
<proteinExistence type="predicted"/>
<keyword evidence="2" id="KW-1185">Reference proteome</keyword>
<protein>
    <recommendedName>
        <fullName evidence="3">Reverse transcriptase domain-containing protein</fullName>
    </recommendedName>
</protein>